<name>A0A6D2HC93_9BRAS</name>
<dbReference type="Proteomes" id="UP000467841">
    <property type="component" value="Unassembled WGS sequence"/>
</dbReference>
<proteinExistence type="predicted"/>
<accession>A0A6D2HC93</accession>
<dbReference type="GO" id="GO:0005737">
    <property type="term" value="C:cytoplasm"/>
    <property type="evidence" value="ECO:0007669"/>
    <property type="project" value="TreeGrafter"/>
</dbReference>
<dbReference type="Pfam" id="PF13855">
    <property type="entry name" value="LRR_8"/>
    <property type="match status" value="1"/>
</dbReference>
<dbReference type="InterPro" id="IPR003591">
    <property type="entry name" value="Leu-rich_rpt_typical-subtyp"/>
</dbReference>
<feature type="compositionally biased region" description="Basic and acidic residues" evidence="3">
    <location>
        <begin position="35"/>
        <end position="83"/>
    </location>
</feature>
<feature type="region of interest" description="Disordered" evidence="3">
    <location>
        <begin position="201"/>
        <end position="222"/>
    </location>
</feature>
<sequence length="544" mass="60807">MKIFSCFPAMFGRKKNKRNPIKPQPPRTQRIIQIRLEEPVKPLENDKNSPIEHDSYDGKDTTEVIHERDVESLERKELGKDVTDCSENGDDDDDDEEGGHVSDPGLGRANAWVASPKLKRSCSTLSKFTTGRFQGYDPQNLHELMRDRNDVESVRSHRSADRVMLKKHSSMQILPSGSRRLWWKLFLWSHRNLHKHRLSLKSQPLGAKNHQSGYTSEHDQSSQEVKQSSQWIAFSAESSSMKRVDEWVKGLDVETAVPVNEDEDKNSFHNFTASPKIERSLSRNVSEAIVHANNLIQSLSKTSSVAHISSIGLKAVPSISHFTSLKSIDLSNNFIVQITPASLPKGLHALNLSKNKISVIEGLRELTRLRVLDLSYNRISRIGQGLSNCTLIKELYLAGNKISNVDGLHRLLKLIVLDLSFNKIATAKAIGQLVANYNSLVALNILGNPIQSNVGEDQLRKTVSSLLPKLVYLNKQLVKPQRAREVLKDSVAKAAFGGGDSVRHRRKKTVSKRAVVVASPRGRGSKGRSQHQLRKASTAETPSH</sequence>
<dbReference type="OrthoDB" id="1904536at2759"/>
<dbReference type="Gene3D" id="3.80.10.10">
    <property type="entry name" value="Ribonuclease Inhibitor"/>
    <property type="match status" value="2"/>
</dbReference>
<dbReference type="InterPro" id="IPR032675">
    <property type="entry name" value="LRR_dom_sf"/>
</dbReference>
<dbReference type="AlphaFoldDB" id="A0A6D2HC93"/>
<feature type="region of interest" description="Disordered" evidence="3">
    <location>
        <begin position="13"/>
        <end position="108"/>
    </location>
</feature>
<dbReference type="FunFam" id="3.80.10.10:FF:000744">
    <property type="entry name" value="Protein phosphatase 1 regulatory subunit pprA"/>
    <property type="match status" value="1"/>
</dbReference>
<dbReference type="PROSITE" id="PS51450">
    <property type="entry name" value="LRR"/>
    <property type="match status" value="3"/>
</dbReference>
<keyword evidence="1" id="KW-0433">Leucine-rich repeat</keyword>
<feature type="compositionally biased region" description="Basic residues" evidence="3">
    <location>
        <begin position="523"/>
        <end position="534"/>
    </location>
</feature>
<organism evidence="4 5">
    <name type="scientific">Microthlaspi erraticum</name>
    <dbReference type="NCBI Taxonomy" id="1685480"/>
    <lineage>
        <taxon>Eukaryota</taxon>
        <taxon>Viridiplantae</taxon>
        <taxon>Streptophyta</taxon>
        <taxon>Embryophyta</taxon>
        <taxon>Tracheophyta</taxon>
        <taxon>Spermatophyta</taxon>
        <taxon>Magnoliopsida</taxon>
        <taxon>eudicotyledons</taxon>
        <taxon>Gunneridae</taxon>
        <taxon>Pentapetalae</taxon>
        <taxon>rosids</taxon>
        <taxon>malvids</taxon>
        <taxon>Brassicales</taxon>
        <taxon>Brassicaceae</taxon>
        <taxon>Coluteocarpeae</taxon>
        <taxon>Microthlaspi</taxon>
    </lineage>
</organism>
<reference evidence="4" key="1">
    <citation type="submission" date="2020-01" db="EMBL/GenBank/DDBJ databases">
        <authorList>
            <person name="Mishra B."/>
        </authorList>
    </citation>
    <scope>NUCLEOTIDE SEQUENCE [LARGE SCALE GENOMIC DNA]</scope>
</reference>
<gene>
    <name evidence="4" type="ORF">MERR_LOCUS570</name>
</gene>
<evidence type="ECO:0000313" key="4">
    <source>
        <dbReference type="EMBL" id="CAA7013336.1"/>
    </source>
</evidence>
<evidence type="ECO:0000256" key="1">
    <source>
        <dbReference type="ARBA" id="ARBA00022614"/>
    </source>
</evidence>
<dbReference type="SUPFAM" id="SSF52075">
    <property type="entry name" value="Outer arm dynein light chain 1"/>
    <property type="match status" value="1"/>
</dbReference>
<keyword evidence="2" id="KW-0677">Repeat</keyword>
<dbReference type="SMART" id="SM00369">
    <property type="entry name" value="LRR_TYP"/>
    <property type="match status" value="3"/>
</dbReference>
<dbReference type="EMBL" id="CACVBM020000044">
    <property type="protein sequence ID" value="CAA7013336.1"/>
    <property type="molecule type" value="Genomic_DNA"/>
</dbReference>
<evidence type="ECO:0008006" key="6">
    <source>
        <dbReference type="Google" id="ProtNLM"/>
    </source>
</evidence>
<dbReference type="SMART" id="SM00365">
    <property type="entry name" value="LRR_SD22"/>
    <property type="match status" value="5"/>
</dbReference>
<feature type="compositionally biased region" description="Acidic residues" evidence="3">
    <location>
        <begin position="87"/>
        <end position="97"/>
    </location>
</feature>
<evidence type="ECO:0000313" key="5">
    <source>
        <dbReference type="Proteomes" id="UP000467841"/>
    </source>
</evidence>
<dbReference type="PANTHER" id="PTHR15454:SF37">
    <property type="entry name" value="OUTER ARM DYNEIN LIGHT CHAIN 1 PROTEIN"/>
    <property type="match status" value="1"/>
</dbReference>
<dbReference type="InterPro" id="IPR001611">
    <property type="entry name" value="Leu-rich_rpt"/>
</dbReference>
<dbReference type="PANTHER" id="PTHR15454">
    <property type="entry name" value="NISCHARIN RELATED"/>
    <property type="match status" value="1"/>
</dbReference>
<comment type="caution">
    <text evidence="4">The sequence shown here is derived from an EMBL/GenBank/DDBJ whole genome shotgun (WGS) entry which is preliminary data.</text>
</comment>
<feature type="region of interest" description="Disordered" evidence="3">
    <location>
        <begin position="498"/>
        <end position="544"/>
    </location>
</feature>
<evidence type="ECO:0000256" key="3">
    <source>
        <dbReference type="SAM" id="MobiDB-lite"/>
    </source>
</evidence>
<keyword evidence="5" id="KW-1185">Reference proteome</keyword>
<protein>
    <recommendedName>
        <fullName evidence="6">U2A'/phosphoprotein 32 family A C-terminal domain-containing protein</fullName>
    </recommendedName>
</protein>
<evidence type="ECO:0000256" key="2">
    <source>
        <dbReference type="ARBA" id="ARBA00022737"/>
    </source>
</evidence>